<reference evidence="4" key="1">
    <citation type="submission" date="2022-11" db="UniProtKB">
        <authorList>
            <consortium name="WormBaseParasite"/>
        </authorList>
    </citation>
    <scope>IDENTIFICATION</scope>
</reference>
<dbReference type="SUPFAM" id="SSF50729">
    <property type="entry name" value="PH domain-like"/>
    <property type="match status" value="1"/>
</dbReference>
<feature type="compositionally biased region" description="Pro residues" evidence="1">
    <location>
        <begin position="136"/>
        <end position="145"/>
    </location>
</feature>
<feature type="domain" description="WH1" evidence="2">
    <location>
        <begin position="17"/>
        <end position="130"/>
    </location>
</feature>
<dbReference type="Gene3D" id="2.30.29.30">
    <property type="entry name" value="Pleckstrin-homology domain (PH domain)/Phosphotyrosine-binding domain (PTB)"/>
    <property type="match status" value="1"/>
</dbReference>
<feature type="region of interest" description="Disordered" evidence="1">
    <location>
        <begin position="127"/>
        <end position="150"/>
    </location>
</feature>
<proteinExistence type="predicted"/>
<dbReference type="AlphaFoldDB" id="A0A915EEV4"/>
<dbReference type="Proteomes" id="UP000887574">
    <property type="component" value="Unplaced"/>
</dbReference>
<dbReference type="WBParaSite" id="jg5348">
    <property type="protein sequence ID" value="jg5348"/>
    <property type="gene ID" value="jg5348"/>
</dbReference>
<dbReference type="InterPro" id="IPR011993">
    <property type="entry name" value="PH-like_dom_sf"/>
</dbReference>
<protein>
    <submittedName>
        <fullName evidence="4">WH1 domain-containing protein</fullName>
    </submittedName>
</protein>
<organism evidence="3 4">
    <name type="scientific">Ditylenchus dipsaci</name>
    <dbReference type="NCBI Taxonomy" id="166011"/>
    <lineage>
        <taxon>Eukaryota</taxon>
        <taxon>Metazoa</taxon>
        <taxon>Ecdysozoa</taxon>
        <taxon>Nematoda</taxon>
        <taxon>Chromadorea</taxon>
        <taxon>Rhabditida</taxon>
        <taxon>Tylenchina</taxon>
        <taxon>Tylenchomorpha</taxon>
        <taxon>Sphaerularioidea</taxon>
        <taxon>Anguinidae</taxon>
        <taxon>Anguininae</taxon>
        <taxon>Ditylenchus</taxon>
    </lineage>
</organism>
<evidence type="ECO:0000313" key="3">
    <source>
        <dbReference type="Proteomes" id="UP000887574"/>
    </source>
</evidence>
<accession>A0A915EEV4</accession>
<evidence type="ECO:0000256" key="1">
    <source>
        <dbReference type="SAM" id="MobiDB-lite"/>
    </source>
</evidence>
<sequence length="227" mass="25302">MGSTLLTEAENHQLFEMLGPERISLAAGVAQLLSSSPIEAPNAGGGQWRKWHVGVASLVKDYSQKCYSIGLFDVFNGEPSGYKEFPSDHLPIMSTLHSFEGDQCVFALSFSDHAEATIFKDHLQKRSEHEQKFTGPLPPSPPPEDQQPEKCCLSRTSRRTKTPTLRQLAECCKCNPSSPAYHHEISKDLISNSNHIHCNSYSGTRRPVFGQHMVNNTWQQPAIPKQD</sequence>
<dbReference type="InterPro" id="IPR000697">
    <property type="entry name" value="WH1/EVH1_dom"/>
</dbReference>
<dbReference type="Pfam" id="PF00568">
    <property type="entry name" value="WH1"/>
    <property type="match status" value="1"/>
</dbReference>
<evidence type="ECO:0000259" key="2">
    <source>
        <dbReference type="PROSITE" id="PS50229"/>
    </source>
</evidence>
<keyword evidence="3" id="KW-1185">Reference proteome</keyword>
<dbReference type="SMART" id="SM00461">
    <property type="entry name" value="WH1"/>
    <property type="match status" value="1"/>
</dbReference>
<evidence type="ECO:0000313" key="4">
    <source>
        <dbReference type="WBParaSite" id="jg5348"/>
    </source>
</evidence>
<dbReference type="PROSITE" id="PS50229">
    <property type="entry name" value="WH1"/>
    <property type="match status" value="1"/>
</dbReference>
<name>A0A915EEV4_9BILA</name>